<evidence type="ECO:0000313" key="2">
    <source>
        <dbReference type="EMBL" id="MEL4454807.1"/>
    </source>
</evidence>
<feature type="transmembrane region" description="Helical" evidence="1">
    <location>
        <begin position="51"/>
        <end position="72"/>
    </location>
</feature>
<comment type="caution">
    <text evidence="2">The sequence shown here is derived from an EMBL/GenBank/DDBJ whole genome shotgun (WGS) entry which is preliminary data.</text>
</comment>
<keyword evidence="1" id="KW-0812">Transmembrane</keyword>
<keyword evidence="3" id="KW-1185">Reference proteome</keyword>
<dbReference type="Proteomes" id="UP001474120">
    <property type="component" value="Unassembled WGS sequence"/>
</dbReference>
<evidence type="ECO:0008006" key="4">
    <source>
        <dbReference type="Google" id="ProtNLM"/>
    </source>
</evidence>
<reference evidence="2 3" key="1">
    <citation type="submission" date="2024-04" db="EMBL/GenBank/DDBJ databases">
        <title>whole genome sequencing of Lutimonas vermicola strain IMCC1616.</title>
        <authorList>
            <person name="Bae S.S."/>
        </authorList>
    </citation>
    <scope>NUCLEOTIDE SEQUENCE [LARGE SCALE GENOMIC DNA]</scope>
    <source>
        <strain evidence="2 3">IMCC1616</strain>
    </source>
</reference>
<organism evidence="2 3">
    <name type="scientific">Lutimonas vermicola</name>
    <dbReference type="NCBI Taxonomy" id="414288"/>
    <lineage>
        <taxon>Bacteria</taxon>
        <taxon>Pseudomonadati</taxon>
        <taxon>Bacteroidota</taxon>
        <taxon>Flavobacteriia</taxon>
        <taxon>Flavobacteriales</taxon>
        <taxon>Flavobacteriaceae</taxon>
        <taxon>Lutimonas</taxon>
    </lineage>
</organism>
<accession>A0ABU9KX99</accession>
<sequence length="77" mass="8511">MLIGGLISYLAHEKTNNKLKSVFFGVFLAFLIGLAKEYIDPLFGGDKDKFDLIYTVLGSMAGAALFLLYNAFLQKKS</sequence>
<evidence type="ECO:0000256" key="1">
    <source>
        <dbReference type="SAM" id="Phobius"/>
    </source>
</evidence>
<keyword evidence="1" id="KW-1133">Transmembrane helix</keyword>
<proteinExistence type="predicted"/>
<dbReference type="EMBL" id="JBCDNA010000001">
    <property type="protein sequence ID" value="MEL4454807.1"/>
    <property type="molecule type" value="Genomic_DNA"/>
</dbReference>
<keyword evidence="1" id="KW-0472">Membrane</keyword>
<dbReference type="RefSeq" id="WP_342158445.1">
    <property type="nucleotide sequence ID" value="NZ_JBCDNA010000001.1"/>
</dbReference>
<evidence type="ECO:0000313" key="3">
    <source>
        <dbReference type="Proteomes" id="UP001474120"/>
    </source>
</evidence>
<name>A0ABU9KX99_9FLAO</name>
<gene>
    <name evidence="2" type="ORF">AABB81_02795</name>
</gene>
<feature type="transmembrane region" description="Helical" evidence="1">
    <location>
        <begin position="21"/>
        <end position="39"/>
    </location>
</feature>
<protein>
    <recommendedName>
        <fullName evidence="4">GlsB/YeaQ/YmgE family stress response membrane protein</fullName>
    </recommendedName>
</protein>